<evidence type="ECO:0000313" key="3">
    <source>
        <dbReference type="Proteomes" id="UP001060368"/>
    </source>
</evidence>
<dbReference type="SUPFAM" id="SSF56300">
    <property type="entry name" value="Metallo-dependent phosphatases"/>
    <property type="match status" value="1"/>
</dbReference>
<name>A0A9E7PP34_9EURY</name>
<dbReference type="Pfam" id="PF00149">
    <property type="entry name" value="Metallophos"/>
    <property type="match status" value="1"/>
</dbReference>
<evidence type="ECO:0000313" key="2">
    <source>
        <dbReference type="EMBL" id="UUX92441.1"/>
    </source>
</evidence>
<sequence>MPDSYRILLHPSAAEDKLKDRILEIQNALPDFTVQKSPTICIAEFKAGESAGKKEIKLAVESSFSDYNLIGCYISGFGYSRKNKSYSVDFPVIFSRGMVSEVTAIGSVNNETAIRGYNNETLSKNPTCLTLFPEKLRKCLLSEISGITDLNVTQSPCIPLAEGLKRKELLKIRKHNGDKISIIDEILLRTVWKSGRSPKYRIRNFCFEFDVVRIVLEKNGKKYLEYDLISKGWIKYPGPSGWAGTFNNYRRIKGYEIKGYESLSVNSSNSPSKWLIGDLHLGHYDMIRKTARPFDTKNPSEMDKILTENWNLAVKPDDEIFFLGDLTYNKNPESVQDLLTKLNGKIVFIRGNHDRSVKNAEESVEYSYNGYNFFMIHNPGHAPEDYDGWIIHGHTHNSRMCEYPFINFKSRTINVSCEVISYRPVLFDNIISIISHPEKYPAKIMALEDVFEKRN</sequence>
<dbReference type="GeneID" id="74308849"/>
<dbReference type="EMBL" id="CP096115">
    <property type="protein sequence ID" value="UUX92441.1"/>
    <property type="molecule type" value="Genomic_DNA"/>
</dbReference>
<proteinExistence type="predicted"/>
<dbReference type="InterPro" id="IPR004843">
    <property type="entry name" value="Calcineurin-like_PHP"/>
</dbReference>
<dbReference type="InterPro" id="IPR029052">
    <property type="entry name" value="Metallo-depent_PP-like"/>
</dbReference>
<gene>
    <name evidence="2" type="ORF">L6E24_14050</name>
</gene>
<accession>A0A9E7PP34</accession>
<dbReference type="Proteomes" id="UP001060368">
    <property type="component" value="Chromosome"/>
</dbReference>
<dbReference type="AlphaFoldDB" id="A0A9E7PP34"/>
<organism evidence="2 3">
    <name type="scientific">Methanoplanus endosymbiosus</name>
    <dbReference type="NCBI Taxonomy" id="33865"/>
    <lineage>
        <taxon>Archaea</taxon>
        <taxon>Methanobacteriati</taxon>
        <taxon>Methanobacteriota</taxon>
        <taxon>Stenosarchaea group</taxon>
        <taxon>Methanomicrobia</taxon>
        <taxon>Methanomicrobiales</taxon>
        <taxon>Methanomicrobiaceae</taxon>
        <taxon>Methanoplanus</taxon>
    </lineage>
</organism>
<dbReference type="RefSeq" id="WP_257742591.1">
    <property type="nucleotide sequence ID" value="NZ_CP096115.1"/>
</dbReference>
<evidence type="ECO:0000259" key="1">
    <source>
        <dbReference type="Pfam" id="PF00149"/>
    </source>
</evidence>
<dbReference type="GO" id="GO:0016787">
    <property type="term" value="F:hydrolase activity"/>
    <property type="evidence" value="ECO:0007669"/>
    <property type="project" value="InterPro"/>
</dbReference>
<protein>
    <submittedName>
        <fullName evidence="2">Metallophosphoesterase</fullName>
    </submittedName>
</protein>
<keyword evidence="3" id="KW-1185">Reference proteome</keyword>
<reference evidence="2" key="1">
    <citation type="submission" date="2022-04" db="EMBL/GenBank/DDBJ databases">
        <title>Complete genome of Methanoplanus endosymbiosus DSM 3599.</title>
        <authorList>
            <person name="Chen S.-C."/>
            <person name="You Y.-T."/>
            <person name="Zhou Y.-Z."/>
            <person name="Lai M.-C."/>
        </authorList>
    </citation>
    <scope>NUCLEOTIDE SEQUENCE</scope>
    <source>
        <strain evidence="2">DSM 3599</strain>
    </source>
</reference>
<dbReference type="KEGG" id="mend:L6E24_14050"/>
<feature type="domain" description="Calcineurin-like phosphoesterase" evidence="1">
    <location>
        <begin position="274"/>
        <end position="394"/>
    </location>
</feature>
<dbReference type="Gene3D" id="3.60.21.10">
    <property type="match status" value="1"/>
</dbReference>